<dbReference type="FunFam" id="3.30.60.30:FF:000040">
    <property type="entry name" value="Agrin, putative"/>
    <property type="match status" value="1"/>
</dbReference>
<dbReference type="FunFam" id="2.10.25.10:FF:000134">
    <property type="entry name" value="Transmembrane agrin"/>
    <property type="match status" value="1"/>
</dbReference>
<dbReference type="PROSITE" id="PS01248">
    <property type="entry name" value="EGF_LAM_1"/>
    <property type="match status" value="1"/>
</dbReference>
<dbReference type="GO" id="GO:0048513">
    <property type="term" value="P:animal organ development"/>
    <property type="evidence" value="ECO:0007669"/>
    <property type="project" value="UniProtKB-ARBA"/>
</dbReference>
<organism evidence="8 9">
    <name type="scientific">Manduca sexta</name>
    <name type="common">Tobacco hawkmoth</name>
    <name type="synonym">Tobacco hornworm</name>
    <dbReference type="NCBI Taxonomy" id="7130"/>
    <lineage>
        <taxon>Eukaryota</taxon>
        <taxon>Metazoa</taxon>
        <taxon>Ecdysozoa</taxon>
        <taxon>Arthropoda</taxon>
        <taxon>Hexapoda</taxon>
        <taxon>Insecta</taxon>
        <taxon>Pterygota</taxon>
        <taxon>Neoptera</taxon>
        <taxon>Endopterygota</taxon>
        <taxon>Lepidoptera</taxon>
        <taxon>Glossata</taxon>
        <taxon>Ditrysia</taxon>
        <taxon>Bombycoidea</taxon>
        <taxon>Sphingidae</taxon>
        <taxon>Sphinginae</taxon>
        <taxon>Sphingini</taxon>
        <taxon>Manduca</taxon>
    </lineage>
</organism>
<dbReference type="Pfam" id="PF07648">
    <property type="entry name" value="Kazal_2"/>
    <property type="match status" value="8"/>
</dbReference>
<dbReference type="PROSITE" id="PS50027">
    <property type="entry name" value="EGF_LAM_2"/>
    <property type="match status" value="2"/>
</dbReference>
<evidence type="ECO:0008006" key="10">
    <source>
        <dbReference type="Google" id="ProtNLM"/>
    </source>
</evidence>
<evidence type="ECO:0000313" key="9">
    <source>
        <dbReference type="Proteomes" id="UP000791440"/>
    </source>
</evidence>
<feature type="domain" description="Kazal-like" evidence="7">
    <location>
        <begin position="386"/>
        <end position="451"/>
    </location>
</feature>
<dbReference type="Pfam" id="PF02210">
    <property type="entry name" value="Laminin_G_2"/>
    <property type="match status" value="1"/>
</dbReference>
<dbReference type="InterPro" id="IPR002049">
    <property type="entry name" value="LE_dom"/>
</dbReference>
<dbReference type="SMART" id="SM00057">
    <property type="entry name" value="FIMAC"/>
    <property type="match status" value="5"/>
</dbReference>
<feature type="domain" description="Kazal-like" evidence="7">
    <location>
        <begin position="326"/>
        <end position="379"/>
    </location>
</feature>
<keyword evidence="3" id="KW-0325">Glycoprotein</keyword>
<dbReference type="InterPro" id="IPR003884">
    <property type="entry name" value="FacI_MAC"/>
</dbReference>
<feature type="domain" description="Laminin EGF-like" evidence="6">
    <location>
        <begin position="773"/>
        <end position="820"/>
    </location>
</feature>
<dbReference type="InterPro" id="IPR002350">
    <property type="entry name" value="Kazal_dom"/>
</dbReference>
<name>A0A921YJR9_MANSE</name>
<feature type="domain" description="Kazal-like" evidence="7">
    <location>
        <begin position="106"/>
        <end position="165"/>
    </location>
</feature>
<feature type="disulfide bond" evidence="4">
    <location>
        <begin position="741"/>
        <end position="750"/>
    </location>
</feature>
<accession>A0A921YJR9</accession>
<feature type="domain" description="Laminin EGF-like" evidence="6">
    <location>
        <begin position="721"/>
        <end position="772"/>
    </location>
</feature>
<comment type="caution">
    <text evidence="8">The sequence shown here is derived from an EMBL/GenBank/DDBJ whole genome shotgun (WGS) entry which is preliminary data.</text>
</comment>
<dbReference type="Pfam" id="PF00053">
    <property type="entry name" value="EGF_laminin"/>
    <property type="match status" value="2"/>
</dbReference>
<feature type="domain" description="Kazal-like" evidence="7">
    <location>
        <begin position="852"/>
        <end position="901"/>
    </location>
</feature>
<dbReference type="InterPro" id="IPR001791">
    <property type="entry name" value="Laminin_G"/>
</dbReference>
<sequence length="1200" mass="129254">MLYLIVEKQVLCLMAEHCIACQCVHLHDTSSYLTIIAIVQQNRMCHGGRQEASVLDDTQTMVTGRLTILCLLIVAAECCYLFPSDVPDPCRGATCGPGALCRPTPDGRSYNCECPTSCPSYGDHEGSRPLCASDARDYPGECEMRRAACDSNTNITFKYYGKCDPCAGVTCPDPEVCQLDERRAPSCRCAEPCPLEFSPVCASDGKTYSNECQMHRESCRARKQLKIIFKGQCSSGVNPCAEVECRHGAECRVEGGGAVCACPPPCEPVLRPVCGSDSRTHDSECELRRAACQLGRELRVLHAGACGSNGVCADRVCPHGGECVAAGGRGVCRCPRCSNEFAPVCGSDGISYGNRCKLQLEACRHRRDVQVLYDGPCNGCENKKCEFYAVCESDGISEASCVCPKHCEEGTETEEVCGNDNKTYSSVCALRDVACREKRRLYVKHMGSCESCAGVQCPAGTWCARGACACAAPCAAAAREPVCSTGARTYQHECALLKAACEARMRGEPPIRVAYYGECTETQTDNTTSGTNKTMRVVDLNNEIKSEDESAENASSGTAVCARVQCAFEATCAVDSNGQPRCACLFDCAAAAAAHTSTPVCASDLRLYPTLCHMKLEACRRQEDLRLRPLALCRGLEFRPCGDDEPLTDPDGKPLDCGGGPHRKDCPVGSYCHHTAKAARCCRKDKSVMERKGCQESWHGCCADGVSAARGPGGAGCPSQCGCHRLGAVHEACDEAGQCSCRPGVGGPKCDRCEPGYWGLPRIGNPHTGCIPCGCSAFGSVREDCEQMTGRCVCKPGIQGQKCTVCSNHEHTLGPNGCFDPESTQLPATNCDHMTCYFGAHCIVRSGLATCECSTTECPPNEAPSVCGSDGRTYLSACHLRTHACRTQSDVVVQAFGPCSEEAPHVRRGSRSGRSASAIRNANSREPEKTSIKDLEHIKFQSSNSLQYTDVSVDTSDSGKPDKKTYTVSHMSNNESISNCVAKTISKPETIPYDDETDYLINEIEEYSYEEYEEEIRPNMYDLPLFDGQAGMTARTTLSAKRFDIWAEVSIVCGRGALVSASGMRDHLWLGFVDNKTVLRFDVGGGPLELRSGKIRTDGRFKISAKRYKKDAVLKVGSTVVEGSAQGRMNSLDVDPFIYIGQPPANVTKLSGTSVAGFVGCIHRLRVSDRDVIPPSQGMSITSHGLRACTPDNLARLVCP</sequence>
<dbReference type="SMART" id="SM00280">
    <property type="entry name" value="KAZAL"/>
    <property type="match status" value="8"/>
</dbReference>
<dbReference type="GO" id="GO:0005576">
    <property type="term" value="C:extracellular region"/>
    <property type="evidence" value="ECO:0007669"/>
    <property type="project" value="TreeGrafter"/>
</dbReference>
<gene>
    <name evidence="8" type="ORF">O3G_MSEX001274</name>
</gene>
<dbReference type="PROSITE" id="PS51465">
    <property type="entry name" value="KAZAL_2"/>
    <property type="match status" value="7"/>
</dbReference>
<dbReference type="Proteomes" id="UP000791440">
    <property type="component" value="Unassembled WGS sequence"/>
</dbReference>
<proteinExistence type="predicted"/>
<reference evidence="8" key="1">
    <citation type="journal article" date="2016" name="Insect Biochem. Mol. Biol.">
        <title>Multifaceted biological insights from a draft genome sequence of the tobacco hornworm moth, Manduca sexta.</title>
        <authorList>
            <person name="Kanost M.R."/>
            <person name="Arrese E.L."/>
            <person name="Cao X."/>
            <person name="Chen Y.R."/>
            <person name="Chellapilla S."/>
            <person name="Goldsmith M.R."/>
            <person name="Grosse-Wilde E."/>
            <person name="Heckel D.G."/>
            <person name="Herndon N."/>
            <person name="Jiang H."/>
            <person name="Papanicolaou A."/>
            <person name="Qu J."/>
            <person name="Soulages J.L."/>
            <person name="Vogel H."/>
            <person name="Walters J."/>
            <person name="Waterhouse R.M."/>
            <person name="Ahn S.J."/>
            <person name="Almeida F.C."/>
            <person name="An C."/>
            <person name="Aqrawi P."/>
            <person name="Bretschneider A."/>
            <person name="Bryant W.B."/>
            <person name="Bucks S."/>
            <person name="Chao H."/>
            <person name="Chevignon G."/>
            <person name="Christen J.M."/>
            <person name="Clarke D.F."/>
            <person name="Dittmer N.T."/>
            <person name="Ferguson L.C.F."/>
            <person name="Garavelou S."/>
            <person name="Gordon K.H.J."/>
            <person name="Gunaratna R.T."/>
            <person name="Han Y."/>
            <person name="Hauser F."/>
            <person name="He Y."/>
            <person name="Heidel-Fischer H."/>
            <person name="Hirsh A."/>
            <person name="Hu Y."/>
            <person name="Jiang H."/>
            <person name="Kalra D."/>
            <person name="Klinner C."/>
            <person name="Konig C."/>
            <person name="Kovar C."/>
            <person name="Kroll A.R."/>
            <person name="Kuwar S.S."/>
            <person name="Lee S.L."/>
            <person name="Lehman R."/>
            <person name="Li K."/>
            <person name="Li Z."/>
            <person name="Liang H."/>
            <person name="Lovelace S."/>
            <person name="Lu Z."/>
            <person name="Mansfield J.H."/>
            <person name="McCulloch K.J."/>
            <person name="Mathew T."/>
            <person name="Morton B."/>
            <person name="Muzny D.M."/>
            <person name="Neunemann D."/>
            <person name="Ongeri F."/>
            <person name="Pauchet Y."/>
            <person name="Pu L.L."/>
            <person name="Pyrousis I."/>
            <person name="Rao X.J."/>
            <person name="Redding A."/>
            <person name="Roesel C."/>
            <person name="Sanchez-Gracia A."/>
            <person name="Schaack S."/>
            <person name="Shukla A."/>
            <person name="Tetreau G."/>
            <person name="Wang Y."/>
            <person name="Xiong G.H."/>
            <person name="Traut W."/>
            <person name="Walsh T.K."/>
            <person name="Worley K.C."/>
            <person name="Wu D."/>
            <person name="Wu W."/>
            <person name="Wu Y.Q."/>
            <person name="Zhang X."/>
            <person name="Zou Z."/>
            <person name="Zucker H."/>
            <person name="Briscoe A.D."/>
            <person name="Burmester T."/>
            <person name="Clem R.J."/>
            <person name="Feyereisen R."/>
            <person name="Grimmelikhuijzen C.J.P."/>
            <person name="Hamodrakas S.J."/>
            <person name="Hansson B.S."/>
            <person name="Huguet E."/>
            <person name="Jermiin L.S."/>
            <person name="Lan Q."/>
            <person name="Lehman H.K."/>
            <person name="Lorenzen M."/>
            <person name="Merzendorfer H."/>
            <person name="Michalopoulos I."/>
            <person name="Morton D.B."/>
            <person name="Muthukrishnan S."/>
            <person name="Oakeshott J.G."/>
            <person name="Palmer W."/>
            <person name="Park Y."/>
            <person name="Passarelli A.L."/>
            <person name="Rozas J."/>
            <person name="Schwartz L.M."/>
            <person name="Smith W."/>
            <person name="Southgate A."/>
            <person name="Vilcinskas A."/>
            <person name="Vogt R."/>
            <person name="Wang P."/>
            <person name="Werren J."/>
            <person name="Yu X.Q."/>
            <person name="Zhou J.J."/>
            <person name="Brown S.J."/>
            <person name="Scherer S.E."/>
            <person name="Richards S."/>
            <person name="Blissard G.W."/>
        </authorList>
    </citation>
    <scope>NUCLEOTIDE SEQUENCE</scope>
</reference>
<evidence type="ECO:0000259" key="6">
    <source>
        <dbReference type="PROSITE" id="PS50027"/>
    </source>
</evidence>
<protein>
    <recommendedName>
        <fullName evidence="10">Agrin</fullName>
    </recommendedName>
</protein>
<feature type="disulfide bond" evidence="4">
    <location>
        <begin position="794"/>
        <end position="803"/>
    </location>
</feature>
<keyword evidence="2 4" id="KW-1015">Disulfide bond</keyword>
<dbReference type="EMBL" id="JH668280">
    <property type="protein sequence ID" value="KAG6440443.1"/>
    <property type="molecule type" value="Genomic_DNA"/>
</dbReference>
<feature type="domain" description="Kazal-like" evidence="7">
    <location>
        <begin position="458"/>
        <end position="521"/>
    </location>
</feature>
<evidence type="ECO:0000259" key="7">
    <source>
        <dbReference type="PROSITE" id="PS51465"/>
    </source>
</evidence>
<dbReference type="InterPro" id="IPR050653">
    <property type="entry name" value="Prot_Inhib_GrowthFact_Antg"/>
</dbReference>
<evidence type="ECO:0000256" key="5">
    <source>
        <dbReference type="SAM" id="MobiDB-lite"/>
    </source>
</evidence>
<evidence type="ECO:0000256" key="1">
    <source>
        <dbReference type="ARBA" id="ARBA00022737"/>
    </source>
</evidence>
<feature type="domain" description="Kazal-like" evidence="7">
    <location>
        <begin position="181"/>
        <end position="235"/>
    </location>
</feature>
<dbReference type="PANTHER" id="PTHR10913:SF78">
    <property type="entry name" value="AGRIN"/>
    <property type="match status" value="1"/>
</dbReference>
<keyword evidence="1" id="KW-0677">Repeat</keyword>
<evidence type="ECO:0000256" key="3">
    <source>
        <dbReference type="ARBA" id="ARBA00023180"/>
    </source>
</evidence>
<dbReference type="CDD" id="cd00110">
    <property type="entry name" value="LamG"/>
    <property type="match status" value="1"/>
</dbReference>
<dbReference type="FunFam" id="3.30.60.30:FF:000024">
    <property type="entry name" value="Transmembrane agrin"/>
    <property type="match status" value="3"/>
</dbReference>
<feature type="region of interest" description="Disordered" evidence="5">
    <location>
        <begin position="902"/>
        <end position="930"/>
    </location>
</feature>
<keyword evidence="9" id="KW-1185">Reference proteome</keyword>
<dbReference type="GO" id="GO:0030154">
    <property type="term" value="P:cell differentiation"/>
    <property type="evidence" value="ECO:0007669"/>
    <property type="project" value="TreeGrafter"/>
</dbReference>
<feature type="domain" description="Kazal-like" evidence="7">
    <location>
        <begin position="254"/>
        <end position="308"/>
    </location>
</feature>
<dbReference type="SMART" id="SM00180">
    <property type="entry name" value="EGF_Lam"/>
    <property type="match status" value="2"/>
</dbReference>
<evidence type="ECO:0000256" key="2">
    <source>
        <dbReference type="ARBA" id="ARBA00023157"/>
    </source>
</evidence>
<feature type="disulfide bond" evidence="4">
    <location>
        <begin position="773"/>
        <end position="785"/>
    </location>
</feature>
<feature type="disulfide bond" evidence="4">
    <location>
        <begin position="775"/>
        <end position="792"/>
    </location>
</feature>
<dbReference type="GO" id="GO:0048731">
    <property type="term" value="P:system development"/>
    <property type="evidence" value="ECO:0007669"/>
    <property type="project" value="UniProtKB-ARBA"/>
</dbReference>
<dbReference type="FunFam" id="2.10.25.10:FF:000180">
    <property type="entry name" value="Netrin G2"/>
    <property type="match status" value="1"/>
</dbReference>
<reference evidence="8" key="2">
    <citation type="submission" date="2020-12" db="EMBL/GenBank/DDBJ databases">
        <authorList>
            <person name="Kanost M."/>
        </authorList>
    </citation>
    <scope>NUCLEOTIDE SEQUENCE</scope>
</reference>
<dbReference type="AlphaFoldDB" id="A0A921YJR9"/>
<feature type="disulfide bond" evidence="4">
    <location>
        <begin position="721"/>
        <end position="733"/>
    </location>
</feature>
<evidence type="ECO:0000256" key="4">
    <source>
        <dbReference type="PROSITE-ProRule" id="PRU00460"/>
    </source>
</evidence>
<dbReference type="InterPro" id="IPR003645">
    <property type="entry name" value="Fol_N"/>
</dbReference>
<dbReference type="CDD" id="cd00055">
    <property type="entry name" value="EGF_Lam"/>
    <property type="match status" value="2"/>
</dbReference>
<dbReference type="PANTHER" id="PTHR10913">
    <property type="entry name" value="FOLLISTATIN-RELATED"/>
    <property type="match status" value="1"/>
</dbReference>
<comment type="caution">
    <text evidence="4">Lacks conserved residue(s) required for the propagation of feature annotation.</text>
</comment>
<feature type="compositionally biased region" description="Low complexity" evidence="5">
    <location>
        <begin position="912"/>
        <end position="922"/>
    </location>
</feature>
<dbReference type="SMART" id="SM00274">
    <property type="entry name" value="FOLN"/>
    <property type="match status" value="8"/>
</dbReference>
<dbReference type="SMART" id="SM00282">
    <property type="entry name" value="LamG"/>
    <property type="match status" value="1"/>
</dbReference>
<keyword evidence="4" id="KW-0424">Laminin EGF-like domain</keyword>
<evidence type="ECO:0000313" key="8">
    <source>
        <dbReference type="EMBL" id="KAG6440443.1"/>
    </source>
</evidence>
<dbReference type="CDD" id="cd00104">
    <property type="entry name" value="KAZAL_FS"/>
    <property type="match status" value="5"/>
</dbReference>